<evidence type="ECO:0000313" key="4">
    <source>
        <dbReference type="EMBL" id="MFD0915060.1"/>
    </source>
</evidence>
<gene>
    <name evidence="4" type="ORF">ACFQ14_01415</name>
</gene>
<proteinExistence type="predicted"/>
<name>A0ABW3FCQ9_9HYPH</name>
<organism evidence="4 5">
    <name type="scientific">Pseudahrensia aquimaris</name>
    <dbReference type="NCBI Taxonomy" id="744461"/>
    <lineage>
        <taxon>Bacteria</taxon>
        <taxon>Pseudomonadati</taxon>
        <taxon>Pseudomonadota</taxon>
        <taxon>Alphaproteobacteria</taxon>
        <taxon>Hyphomicrobiales</taxon>
        <taxon>Ahrensiaceae</taxon>
        <taxon>Pseudahrensia</taxon>
    </lineage>
</organism>
<dbReference type="Proteomes" id="UP001597101">
    <property type="component" value="Unassembled WGS sequence"/>
</dbReference>
<dbReference type="RefSeq" id="WP_377210911.1">
    <property type="nucleotide sequence ID" value="NZ_JBHTJV010000002.1"/>
</dbReference>
<dbReference type="PANTHER" id="PTHR43420:SF12">
    <property type="entry name" value="N-ACETYLTRANSFERASE DOMAIN-CONTAINING PROTEIN"/>
    <property type="match status" value="1"/>
</dbReference>
<keyword evidence="2 4" id="KW-0012">Acyltransferase</keyword>
<dbReference type="SUPFAM" id="SSF55729">
    <property type="entry name" value="Acyl-CoA N-acyltransferases (Nat)"/>
    <property type="match status" value="1"/>
</dbReference>
<protein>
    <submittedName>
        <fullName evidence="4">GNAT family N-acetyltransferase</fullName>
        <ecNumber evidence="4">2.3.1.-</ecNumber>
    </submittedName>
</protein>
<dbReference type="InterPro" id="IPR016181">
    <property type="entry name" value="Acyl_CoA_acyltransferase"/>
</dbReference>
<dbReference type="Gene3D" id="3.40.630.30">
    <property type="match status" value="1"/>
</dbReference>
<dbReference type="GO" id="GO:0016746">
    <property type="term" value="F:acyltransferase activity"/>
    <property type="evidence" value="ECO:0007669"/>
    <property type="project" value="UniProtKB-KW"/>
</dbReference>
<dbReference type="PANTHER" id="PTHR43420">
    <property type="entry name" value="ACETYLTRANSFERASE"/>
    <property type="match status" value="1"/>
</dbReference>
<accession>A0ABW3FCQ9</accession>
<keyword evidence="1 4" id="KW-0808">Transferase</keyword>
<evidence type="ECO:0000313" key="5">
    <source>
        <dbReference type="Proteomes" id="UP001597101"/>
    </source>
</evidence>
<keyword evidence="5" id="KW-1185">Reference proteome</keyword>
<dbReference type="PROSITE" id="PS51186">
    <property type="entry name" value="GNAT"/>
    <property type="match status" value="1"/>
</dbReference>
<dbReference type="InterPro" id="IPR000182">
    <property type="entry name" value="GNAT_dom"/>
</dbReference>
<dbReference type="EC" id="2.3.1.-" evidence="4"/>
<comment type="caution">
    <text evidence="4">The sequence shown here is derived from an EMBL/GenBank/DDBJ whole genome shotgun (WGS) entry which is preliminary data.</text>
</comment>
<evidence type="ECO:0000256" key="1">
    <source>
        <dbReference type="ARBA" id="ARBA00022679"/>
    </source>
</evidence>
<evidence type="ECO:0000259" key="3">
    <source>
        <dbReference type="PROSITE" id="PS51186"/>
    </source>
</evidence>
<dbReference type="InterPro" id="IPR050680">
    <property type="entry name" value="YpeA/RimI_acetyltransf"/>
</dbReference>
<dbReference type="InterPro" id="IPR056935">
    <property type="entry name" value="Rv0428c-like_C"/>
</dbReference>
<feature type="domain" description="N-acetyltransferase" evidence="3">
    <location>
        <begin position="118"/>
        <end position="261"/>
    </location>
</feature>
<dbReference type="EMBL" id="JBHTJV010000002">
    <property type="protein sequence ID" value="MFD0915060.1"/>
    <property type="molecule type" value="Genomic_DNA"/>
</dbReference>
<dbReference type="Pfam" id="PF24553">
    <property type="entry name" value="Rv0428c_C"/>
    <property type="match status" value="1"/>
</dbReference>
<sequence>MTPSQSHISLPEVRRLEAVSFRSWPAASTRFDGTWAIRLTAGHPAKRLNSVNPLDPADHDNIDERISRATRIFDAFGRPLVFRQSPLAPAELENRLDARGWMRFDETIVMLRDLDGTVPPRDLTSAPVGNVGRWLDQCMAMGAFAPDVKPGLSELIDRVHGEVALFLGDVREGEARCAAMMVRFGDLAGLFEVVTHPDHRRKGLAKRLVNNAMAWAKSKGSKRAWLQVVADNESAVKLYEETGFTEAYRYAYRRPPEAHNG</sequence>
<dbReference type="CDD" id="cd04301">
    <property type="entry name" value="NAT_SF"/>
    <property type="match status" value="1"/>
</dbReference>
<evidence type="ECO:0000256" key="2">
    <source>
        <dbReference type="ARBA" id="ARBA00023315"/>
    </source>
</evidence>
<reference evidence="5" key="1">
    <citation type="journal article" date="2019" name="Int. J. Syst. Evol. Microbiol.">
        <title>The Global Catalogue of Microorganisms (GCM) 10K type strain sequencing project: providing services to taxonomists for standard genome sequencing and annotation.</title>
        <authorList>
            <consortium name="The Broad Institute Genomics Platform"/>
            <consortium name="The Broad Institute Genome Sequencing Center for Infectious Disease"/>
            <person name="Wu L."/>
            <person name="Ma J."/>
        </authorList>
    </citation>
    <scope>NUCLEOTIDE SEQUENCE [LARGE SCALE GENOMIC DNA]</scope>
    <source>
        <strain evidence="5">CCUG 60023</strain>
    </source>
</reference>